<feature type="repeat" description="ANK" evidence="3">
    <location>
        <begin position="161"/>
        <end position="189"/>
    </location>
</feature>
<dbReference type="SMART" id="SM00248">
    <property type="entry name" value="ANK"/>
    <property type="match status" value="4"/>
</dbReference>
<dbReference type="PRINTS" id="PR01415">
    <property type="entry name" value="ANKYRIN"/>
</dbReference>
<dbReference type="EMBL" id="JARIHO010000001">
    <property type="protein sequence ID" value="KAJ7367737.1"/>
    <property type="molecule type" value="Genomic_DNA"/>
</dbReference>
<evidence type="ECO:0000256" key="3">
    <source>
        <dbReference type="PROSITE-ProRule" id="PRU00023"/>
    </source>
</evidence>
<dbReference type="PANTHER" id="PTHR24171:SF8">
    <property type="entry name" value="BRCA1-ASSOCIATED RING DOMAIN PROTEIN 1"/>
    <property type="match status" value="1"/>
</dbReference>
<dbReference type="Proteomes" id="UP001218218">
    <property type="component" value="Unassembled WGS sequence"/>
</dbReference>
<evidence type="ECO:0000256" key="1">
    <source>
        <dbReference type="ARBA" id="ARBA00022737"/>
    </source>
</evidence>
<feature type="repeat" description="ANK" evidence="3">
    <location>
        <begin position="87"/>
        <end position="119"/>
    </location>
</feature>
<dbReference type="SUPFAM" id="SSF48403">
    <property type="entry name" value="Ankyrin repeat"/>
    <property type="match status" value="1"/>
</dbReference>
<dbReference type="InterPro" id="IPR036770">
    <property type="entry name" value="Ankyrin_rpt-contain_sf"/>
</dbReference>
<evidence type="ECO:0000256" key="2">
    <source>
        <dbReference type="ARBA" id="ARBA00023043"/>
    </source>
</evidence>
<feature type="repeat" description="ANK" evidence="3">
    <location>
        <begin position="121"/>
        <end position="153"/>
    </location>
</feature>
<keyword evidence="5" id="KW-1185">Reference proteome</keyword>
<dbReference type="PROSITE" id="PS50088">
    <property type="entry name" value="ANK_REPEAT"/>
    <property type="match status" value="3"/>
</dbReference>
<accession>A0AAD7ATC0</accession>
<proteinExistence type="predicted"/>
<gene>
    <name evidence="4" type="ORF">DFH08DRAFT_829237</name>
</gene>
<dbReference type="AlphaFoldDB" id="A0AAD7ATC0"/>
<evidence type="ECO:0000313" key="5">
    <source>
        <dbReference type="Proteomes" id="UP001218218"/>
    </source>
</evidence>
<dbReference type="Pfam" id="PF12796">
    <property type="entry name" value="Ank_2"/>
    <property type="match status" value="2"/>
</dbReference>
<sequence>MSTDAFAELPPELISLLPPTLSTGALNALALTCRRLHAILQPELEARITPELGKELLFWAADSKPHIVAKLLAPPHLIKPNEGYELEDKTPLHVAAEAGNTGIVALLLDAGADPAARWDQDERQPLHSAVWNNDLPTVRLLLDRGANIDAKYGCDGWSLFPLHEACTCGYLEMVSLLLERGANMELRGHHGTALGFALHEREMDVIRLLLLKGAKAEVSVPLNGGWMCGGPPKPYKANLLYLALGLRHPRGIYSPEPPPEEGRKERIALLLAYKASKNETMKIIFEYLKPLAEAAETTEKELLGLVQTRFKEAEAIIGDVATPRQVELKPGSARAVAFSSSSGD</sequence>
<dbReference type="GO" id="GO:0085020">
    <property type="term" value="P:protein K6-linked ubiquitination"/>
    <property type="evidence" value="ECO:0007669"/>
    <property type="project" value="TreeGrafter"/>
</dbReference>
<name>A0AAD7ATC0_9AGAR</name>
<organism evidence="4 5">
    <name type="scientific">Mycena albidolilacea</name>
    <dbReference type="NCBI Taxonomy" id="1033008"/>
    <lineage>
        <taxon>Eukaryota</taxon>
        <taxon>Fungi</taxon>
        <taxon>Dikarya</taxon>
        <taxon>Basidiomycota</taxon>
        <taxon>Agaricomycotina</taxon>
        <taxon>Agaricomycetes</taxon>
        <taxon>Agaricomycetidae</taxon>
        <taxon>Agaricales</taxon>
        <taxon>Marasmiineae</taxon>
        <taxon>Mycenaceae</taxon>
        <taxon>Mycena</taxon>
    </lineage>
</organism>
<dbReference type="InterPro" id="IPR002110">
    <property type="entry name" value="Ankyrin_rpt"/>
</dbReference>
<dbReference type="PROSITE" id="PS50297">
    <property type="entry name" value="ANK_REP_REGION"/>
    <property type="match status" value="3"/>
</dbReference>
<keyword evidence="2 3" id="KW-0040">ANK repeat</keyword>
<reference evidence="4" key="1">
    <citation type="submission" date="2023-03" db="EMBL/GenBank/DDBJ databases">
        <title>Massive genome expansion in bonnet fungi (Mycena s.s.) driven by repeated elements and novel gene families across ecological guilds.</title>
        <authorList>
            <consortium name="Lawrence Berkeley National Laboratory"/>
            <person name="Harder C.B."/>
            <person name="Miyauchi S."/>
            <person name="Viragh M."/>
            <person name="Kuo A."/>
            <person name="Thoen E."/>
            <person name="Andreopoulos B."/>
            <person name="Lu D."/>
            <person name="Skrede I."/>
            <person name="Drula E."/>
            <person name="Henrissat B."/>
            <person name="Morin E."/>
            <person name="Kohler A."/>
            <person name="Barry K."/>
            <person name="LaButti K."/>
            <person name="Morin E."/>
            <person name="Salamov A."/>
            <person name="Lipzen A."/>
            <person name="Mereny Z."/>
            <person name="Hegedus B."/>
            <person name="Baldrian P."/>
            <person name="Stursova M."/>
            <person name="Weitz H."/>
            <person name="Taylor A."/>
            <person name="Grigoriev I.V."/>
            <person name="Nagy L.G."/>
            <person name="Martin F."/>
            <person name="Kauserud H."/>
        </authorList>
    </citation>
    <scope>NUCLEOTIDE SEQUENCE</scope>
    <source>
        <strain evidence="4">CBHHK002</strain>
    </source>
</reference>
<dbReference type="GO" id="GO:0004842">
    <property type="term" value="F:ubiquitin-protein transferase activity"/>
    <property type="evidence" value="ECO:0007669"/>
    <property type="project" value="TreeGrafter"/>
</dbReference>
<keyword evidence="1" id="KW-0677">Repeat</keyword>
<protein>
    <submittedName>
        <fullName evidence="4">Ankyrin repeat-containing domain protein</fullName>
    </submittedName>
</protein>
<comment type="caution">
    <text evidence="4">The sequence shown here is derived from an EMBL/GenBank/DDBJ whole genome shotgun (WGS) entry which is preliminary data.</text>
</comment>
<evidence type="ECO:0000313" key="4">
    <source>
        <dbReference type="EMBL" id="KAJ7367737.1"/>
    </source>
</evidence>
<dbReference type="Gene3D" id="1.25.40.20">
    <property type="entry name" value="Ankyrin repeat-containing domain"/>
    <property type="match status" value="1"/>
</dbReference>
<dbReference type="PANTHER" id="PTHR24171">
    <property type="entry name" value="ANKYRIN REPEAT DOMAIN-CONTAINING PROTEIN 39-RELATED"/>
    <property type="match status" value="1"/>
</dbReference>